<dbReference type="Proteomes" id="UP000248745">
    <property type="component" value="Unassembled WGS sequence"/>
</dbReference>
<name>A0A2W2APC1_9BACT</name>
<accession>A0A2W2APC1</accession>
<dbReference type="InterPro" id="IPR029058">
    <property type="entry name" value="AB_hydrolase_fold"/>
</dbReference>
<comment type="caution">
    <text evidence="1">The sequence shown here is derived from an EMBL/GenBank/DDBJ whole genome shotgun (WGS) entry which is preliminary data.</text>
</comment>
<evidence type="ECO:0000313" key="2">
    <source>
        <dbReference type="Proteomes" id="UP000248745"/>
    </source>
</evidence>
<dbReference type="OrthoDB" id="659408at2"/>
<dbReference type="GO" id="GO:0016787">
    <property type="term" value="F:hydrolase activity"/>
    <property type="evidence" value="ECO:0007669"/>
    <property type="project" value="UniProtKB-KW"/>
</dbReference>
<gene>
    <name evidence="1" type="ORF">DN068_04230</name>
</gene>
<organism evidence="1 2">
    <name type="scientific">Taibaiella soli</name>
    <dbReference type="NCBI Taxonomy" id="1649169"/>
    <lineage>
        <taxon>Bacteria</taxon>
        <taxon>Pseudomonadati</taxon>
        <taxon>Bacteroidota</taxon>
        <taxon>Chitinophagia</taxon>
        <taxon>Chitinophagales</taxon>
        <taxon>Chitinophagaceae</taxon>
        <taxon>Taibaiella</taxon>
    </lineage>
</organism>
<dbReference type="EMBL" id="QKTW01000006">
    <property type="protein sequence ID" value="PZF74230.1"/>
    <property type="molecule type" value="Genomic_DNA"/>
</dbReference>
<reference evidence="1 2" key="1">
    <citation type="submission" date="2018-06" db="EMBL/GenBank/DDBJ databases">
        <title>Mucibacter soli gen. nov., sp. nov., a new member of the family Chitinophagaceae producing mucin.</title>
        <authorList>
            <person name="Kim M.-K."/>
            <person name="Park S."/>
            <person name="Kim T.-S."/>
            <person name="Joung Y."/>
            <person name="Han J.-H."/>
            <person name="Kim S.B."/>
        </authorList>
    </citation>
    <scope>NUCLEOTIDE SEQUENCE [LARGE SCALE GENOMIC DNA]</scope>
    <source>
        <strain evidence="1 2">R1-15</strain>
    </source>
</reference>
<dbReference type="SUPFAM" id="SSF53474">
    <property type="entry name" value="alpha/beta-Hydrolases"/>
    <property type="match status" value="1"/>
</dbReference>
<evidence type="ECO:0000313" key="1">
    <source>
        <dbReference type="EMBL" id="PZF74230.1"/>
    </source>
</evidence>
<dbReference type="Gene3D" id="3.40.50.1820">
    <property type="entry name" value="alpha/beta hydrolase"/>
    <property type="match status" value="1"/>
</dbReference>
<keyword evidence="1" id="KW-0378">Hydrolase</keyword>
<proteinExistence type="predicted"/>
<sequence>MKSIYCISGLGADQRIFQKISIEGFELKPVPWPEVDMHDDMACYAQKIIATIPEPNPIVMGVSFGGMLTVEVAKQIPVEKAILISSVKKRSELPPFSGFVQWLAQSNILPIGLLKHIHGPVYKQFGVTSEDGKKLLGQILNDTDGKFVRWAINALSRWQNETVPEHIYHINGDADKVIPPDLVKPDYWVKGGTHFMVYERAGEVSAQIGAQLMR</sequence>
<protein>
    <submittedName>
        <fullName evidence="1">Alpha/beta hydrolase</fullName>
    </submittedName>
</protein>
<dbReference type="RefSeq" id="WP_110997646.1">
    <property type="nucleotide sequence ID" value="NZ_QKTW01000006.1"/>
</dbReference>
<keyword evidence="2" id="KW-1185">Reference proteome</keyword>
<dbReference type="AlphaFoldDB" id="A0A2W2APC1"/>